<proteinExistence type="predicted"/>
<evidence type="ECO:0000313" key="3">
    <source>
        <dbReference type="Proteomes" id="UP001550210"/>
    </source>
</evidence>
<name>A0ABV2V731_9ACTN</name>
<dbReference type="RefSeq" id="WP_355402267.1">
    <property type="nucleotide sequence ID" value="NZ_JBEGHN010000007.1"/>
</dbReference>
<organism evidence="2 3">
    <name type="scientific">Streptomyces ossamyceticus</name>
    <dbReference type="NCBI Taxonomy" id="249581"/>
    <lineage>
        <taxon>Bacteria</taxon>
        <taxon>Bacillati</taxon>
        <taxon>Actinomycetota</taxon>
        <taxon>Actinomycetes</taxon>
        <taxon>Kitasatosporales</taxon>
        <taxon>Streptomycetaceae</taxon>
        <taxon>Streptomyces</taxon>
    </lineage>
</organism>
<sequence>MRRRRWSSLHRRYNSCGFSNSFRLPAVRGRPGGAGGEEVADCPVQGVAVELDEQTAQGVGVRDGHGAGERVGGETENPAGPRGDPIPVIAVSERAPARTLAAAAATRADNR</sequence>
<evidence type="ECO:0000256" key="1">
    <source>
        <dbReference type="SAM" id="MobiDB-lite"/>
    </source>
</evidence>
<feature type="region of interest" description="Disordered" evidence="1">
    <location>
        <begin position="53"/>
        <end position="93"/>
    </location>
</feature>
<dbReference type="Proteomes" id="UP001550210">
    <property type="component" value="Unassembled WGS sequence"/>
</dbReference>
<dbReference type="EMBL" id="JBEXPZ010000056">
    <property type="protein sequence ID" value="MET9849623.1"/>
    <property type="molecule type" value="Genomic_DNA"/>
</dbReference>
<keyword evidence="3" id="KW-1185">Reference proteome</keyword>
<protein>
    <submittedName>
        <fullName evidence="2">Uncharacterized protein</fullName>
    </submittedName>
</protein>
<gene>
    <name evidence="2" type="ORF">ABZZ21_34745</name>
</gene>
<accession>A0ABV2V731</accession>
<comment type="caution">
    <text evidence="2">The sequence shown here is derived from an EMBL/GenBank/DDBJ whole genome shotgun (WGS) entry which is preliminary data.</text>
</comment>
<reference evidence="2 3" key="1">
    <citation type="submission" date="2024-06" db="EMBL/GenBank/DDBJ databases">
        <title>The Natural Products Discovery Center: Release of the First 8490 Sequenced Strains for Exploring Actinobacteria Biosynthetic Diversity.</title>
        <authorList>
            <person name="Kalkreuter E."/>
            <person name="Kautsar S.A."/>
            <person name="Yang D."/>
            <person name="Bader C.D."/>
            <person name="Teijaro C.N."/>
            <person name="Fluegel L."/>
            <person name="Davis C.M."/>
            <person name="Simpson J.R."/>
            <person name="Lauterbach L."/>
            <person name="Steele A.D."/>
            <person name="Gui C."/>
            <person name="Meng S."/>
            <person name="Li G."/>
            <person name="Viehrig K."/>
            <person name="Ye F."/>
            <person name="Su P."/>
            <person name="Kiefer A.F."/>
            <person name="Nichols A."/>
            <person name="Cepeda A.J."/>
            <person name="Yan W."/>
            <person name="Fan B."/>
            <person name="Jiang Y."/>
            <person name="Adhikari A."/>
            <person name="Zheng C.-J."/>
            <person name="Schuster L."/>
            <person name="Cowan T.M."/>
            <person name="Smanski M.J."/>
            <person name="Chevrette M.G."/>
            <person name="De Carvalho L.P.S."/>
            <person name="Shen B."/>
        </authorList>
    </citation>
    <scope>NUCLEOTIDE SEQUENCE [LARGE SCALE GENOMIC DNA]</scope>
    <source>
        <strain evidence="2 3">NPDC006434</strain>
    </source>
</reference>
<evidence type="ECO:0000313" key="2">
    <source>
        <dbReference type="EMBL" id="MET9849623.1"/>
    </source>
</evidence>
<feature type="compositionally biased region" description="Basic and acidic residues" evidence="1">
    <location>
        <begin position="62"/>
        <end position="73"/>
    </location>
</feature>